<proteinExistence type="predicted"/>
<protein>
    <submittedName>
        <fullName evidence="1">Uncharacterized protein</fullName>
    </submittedName>
</protein>
<dbReference type="STRING" id="388280.SAMN04488057_105352"/>
<evidence type="ECO:0000313" key="1">
    <source>
        <dbReference type="EMBL" id="SHN03533.1"/>
    </source>
</evidence>
<keyword evidence="2" id="KW-1185">Reference proteome</keyword>
<name>A0A1M7NI26_9BACT</name>
<dbReference type="PROSITE" id="PS51257">
    <property type="entry name" value="PROKAR_LIPOPROTEIN"/>
    <property type="match status" value="1"/>
</dbReference>
<evidence type="ECO:0000313" key="2">
    <source>
        <dbReference type="Proteomes" id="UP000184513"/>
    </source>
</evidence>
<dbReference type="Proteomes" id="UP000184513">
    <property type="component" value="Unassembled WGS sequence"/>
</dbReference>
<accession>A0A1M7NI26</accession>
<organism evidence="1 2">
    <name type="scientific">Cyclobacterium lianum</name>
    <dbReference type="NCBI Taxonomy" id="388280"/>
    <lineage>
        <taxon>Bacteria</taxon>
        <taxon>Pseudomonadati</taxon>
        <taxon>Bacteroidota</taxon>
        <taxon>Cytophagia</taxon>
        <taxon>Cytophagales</taxon>
        <taxon>Cyclobacteriaceae</taxon>
        <taxon>Cyclobacterium</taxon>
    </lineage>
</organism>
<dbReference type="EMBL" id="FRCY01000005">
    <property type="protein sequence ID" value="SHN03533.1"/>
    <property type="molecule type" value="Genomic_DNA"/>
</dbReference>
<reference evidence="1 2" key="1">
    <citation type="submission" date="2016-11" db="EMBL/GenBank/DDBJ databases">
        <authorList>
            <person name="Jaros S."/>
            <person name="Januszkiewicz K."/>
            <person name="Wedrychowicz H."/>
        </authorList>
    </citation>
    <scope>NUCLEOTIDE SEQUENCE [LARGE SCALE GENOMIC DNA]</scope>
    <source>
        <strain evidence="1 2">CGMCC 1.6102</strain>
    </source>
</reference>
<dbReference type="AlphaFoldDB" id="A0A1M7NI26"/>
<gene>
    <name evidence="1" type="ORF">SAMN04488057_105352</name>
</gene>
<sequence>MLKKPLCQIFLVLAGFGALSCDRQTGDAGPLQKLNLELADSIVVDELEVLAMDDYLEKEQVFLMRGTKSRKPYLVSETGEILQVYDLLHEGPDGLGSNGALGYSFLDKDQWVAQGLFNGYHVYNSEGKKTKLLPPIHTDIFAMSIYTHRIFFRGYIKAGRGMLIGQEQNLFNPEDIMAQLRSGSGQYYNSPEFKAASKAYIKPYYLLVEKGEQIGVLDGLPVHGALDFADENGFIYVNDNLEPEAERAYNVFYKFKISGLD</sequence>